<dbReference type="STRING" id="537011.PREVCOP_04488"/>
<protein>
    <submittedName>
        <fullName evidence="1">Uncharacterized protein</fullName>
    </submittedName>
</protein>
<accession>D1PBA9</accession>
<proteinExistence type="predicted"/>
<comment type="caution">
    <text evidence="1">The sequence shown here is derived from an EMBL/GenBank/DDBJ whole genome shotgun (WGS) entry which is preliminary data.</text>
</comment>
<dbReference type="AlphaFoldDB" id="D1PBA9"/>
<name>D1PBA9_9BACT</name>
<evidence type="ECO:0000313" key="1">
    <source>
        <dbReference type="EMBL" id="EFB36066.1"/>
    </source>
</evidence>
<dbReference type="EMBL" id="ACBX02000011">
    <property type="protein sequence ID" value="EFB36066.1"/>
    <property type="molecule type" value="Genomic_DNA"/>
</dbReference>
<dbReference type="HOGENOM" id="CLU_2772422_0_0_10"/>
<evidence type="ECO:0000313" key="2">
    <source>
        <dbReference type="Proteomes" id="UP000004477"/>
    </source>
</evidence>
<dbReference type="Proteomes" id="UP000004477">
    <property type="component" value="Unassembled WGS sequence"/>
</dbReference>
<organism evidence="1 2">
    <name type="scientific">Segatella copri DSM 18205</name>
    <dbReference type="NCBI Taxonomy" id="537011"/>
    <lineage>
        <taxon>Bacteria</taxon>
        <taxon>Pseudomonadati</taxon>
        <taxon>Bacteroidota</taxon>
        <taxon>Bacteroidia</taxon>
        <taxon>Bacteroidales</taxon>
        <taxon>Prevotellaceae</taxon>
        <taxon>Segatella</taxon>
    </lineage>
</organism>
<gene>
    <name evidence="1" type="ORF">PREVCOP_04488</name>
</gene>
<keyword evidence="2" id="KW-1185">Reference proteome</keyword>
<sequence>MNNSPYSFTSSIIGITFHRNPLGALQVNTGKDLAQNAKHQGPLIKRKSFGYEGKREAILSNRFYIHHFF</sequence>
<dbReference type="PaxDb" id="537011-PREVCOP_04488"/>
<reference evidence="1" key="1">
    <citation type="submission" date="2009-11" db="EMBL/GenBank/DDBJ databases">
        <authorList>
            <person name="Weinstock G."/>
            <person name="Sodergren E."/>
            <person name="Clifton S."/>
            <person name="Fulton L."/>
            <person name="Fulton B."/>
            <person name="Courtney L."/>
            <person name="Fronick C."/>
            <person name="Harrison M."/>
            <person name="Strong C."/>
            <person name="Farmer C."/>
            <person name="Delahaunty K."/>
            <person name="Markovic C."/>
            <person name="Hall O."/>
            <person name="Minx P."/>
            <person name="Tomlinson C."/>
            <person name="Mitreva M."/>
            <person name="Nelson J."/>
            <person name="Hou S."/>
            <person name="Wollam A."/>
            <person name="Pepin K.H."/>
            <person name="Johnson M."/>
            <person name="Bhonagiri V."/>
            <person name="Nash W.E."/>
            <person name="Warren W."/>
            <person name="Chinwalla A."/>
            <person name="Mardis E.R."/>
            <person name="Wilson R.K."/>
        </authorList>
    </citation>
    <scope>NUCLEOTIDE SEQUENCE [LARGE SCALE GENOMIC DNA]</scope>
    <source>
        <strain evidence="1">DSM 18205</strain>
    </source>
</reference>